<proteinExistence type="predicted"/>
<dbReference type="RefSeq" id="WP_145176248.1">
    <property type="nucleotide sequence ID" value="NZ_CP061538.1"/>
</dbReference>
<gene>
    <name evidence="2" type="ORF">IDM48_04470</name>
</gene>
<evidence type="ECO:0000256" key="1">
    <source>
        <dbReference type="SAM" id="MobiDB-lite"/>
    </source>
</evidence>
<evidence type="ECO:0000313" key="3">
    <source>
        <dbReference type="Proteomes" id="UP000516421"/>
    </source>
</evidence>
<accession>A0A7H2BLW6</accession>
<dbReference type="AlphaFoldDB" id="A0A7H2BLW6"/>
<keyword evidence="3" id="KW-1185">Reference proteome</keyword>
<feature type="compositionally biased region" description="Basic and acidic residues" evidence="1">
    <location>
        <begin position="52"/>
        <end position="61"/>
    </location>
</feature>
<evidence type="ECO:0000313" key="2">
    <source>
        <dbReference type="EMBL" id="QNV40662.1"/>
    </source>
</evidence>
<reference evidence="2 3" key="1">
    <citation type="submission" date="2020-09" db="EMBL/GenBank/DDBJ databases">
        <title>Investigation of environmental microbe.</title>
        <authorList>
            <person name="Ou Y."/>
            <person name="Kang Q."/>
        </authorList>
    </citation>
    <scope>NUCLEOTIDE SEQUENCE [LARGE SCALE GENOMIC DNA]</scope>
    <source>
        <strain evidence="2 3">KJZ-9</strain>
    </source>
</reference>
<sequence>MAVLVANTTVRGEDGFPVVLTAGSEVPSWAGGLVGEHLLSEPVKKPVTRATKVPEPDKSESEPDFTQPAKRGRRK</sequence>
<name>A0A7H2BLW6_9MICC</name>
<protein>
    <submittedName>
        <fullName evidence="2">Uncharacterized protein</fullName>
    </submittedName>
</protein>
<dbReference type="Proteomes" id="UP000516421">
    <property type="component" value="Chromosome"/>
</dbReference>
<feature type="region of interest" description="Disordered" evidence="1">
    <location>
        <begin position="40"/>
        <end position="75"/>
    </location>
</feature>
<dbReference type="KEGG" id="rama:IDM48_04470"/>
<dbReference type="EMBL" id="CP061538">
    <property type="protein sequence ID" value="QNV40662.1"/>
    <property type="molecule type" value="Genomic_DNA"/>
</dbReference>
<organism evidence="2 3">
    <name type="scientific">Rothia amarae</name>
    <dbReference type="NCBI Taxonomy" id="169480"/>
    <lineage>
        <taxon>Bacteria</taxon>
        <taxon>Bacillati</taxon>
        <taxon>Actinomycetota</taxon>
        <taxon>Actinomycetes</taxon>
        <taxon>Micrococcales</taxon>
        <taxon>Micrococcaceae</taxon>
        <taxon>Rothia</taxon>
    </lineage>
</organism>